<feature type="binding site" evidence="14">
    <location>
        <position position="846"/>
    </location>
    <ligand>
        <name>ATP</name>
        <dbReference type="ChEBI" id="CHEBI:30616"/>
    </ligand>
</feature>
<organism evidence="21 22">
    <name type="scientific">Vitrella brassicaformis (strain CCMP3155)</name>
    <dbReference type="NCBI Taxonomy" id="1169540"/>
    <lineage>
        <taxon>Eukaryota</taxon>
        <taxon>Sar</taxon>
        <taxon>Alveolata</taxon>
        <taxon>Colpodellida</taxon>
        <taxon>Vitrellaceae</taxon>
        <taxon>Vitrella</taxon>
    </lineage>
</organism>
<feature type="transmembrane region" description="Helical" evidence="16">
    <location>
        <begin position="1049"/>
        <end position="1069"/>
    </location>
</feature>
<keyword evidence="22" id="KW-1185">Reference proteome</keyword>
<dbReference type="InterPro" id="IPR001757">
    <property type="entry name" value="P_typ_ATPase"/>
</dbReference>
<evidence type="ECO:0000256" key="16">
    <source>
        <dbReference type="RuleBase" id="RU362033"/>
    </source>
</evidence>
<keyword evidence="9 16" id="KW-1278">Translocase</keyword>
<feature type="transmembrane region" description="Helical" evidence="16">
    <location>
        <begin position="932"/>
        <end position="952"/>
    </location>
</feature>
<feature type="binding site" evidence="14">
    <location>
        <position position="647"/>
    </location>
    <ligand>
        <name>ATP</name>
        <dbReference type="ChEBI" id="CHEBI:30616"/>
    </ligand>
</feature>
<feature type="compositionally biased region" description="Basic residues" evidence="17">
    <location>
        <begin position="1176"/>
        <end position="1185"/>
    </location>
</feature>
<evidence type="ECO:0000256" key="8">
    <source>
        <dbReference type="ARBA" id="ARBA00022842"/>
    </source>
</evidence>
<keyword evidence="6 14" id="KW-0547">Nucleotide-binding</keyword>
<dbReference type="FunFam" id="3.40.50.1000:FF:000014">
    <property type="entry name" value="Phospholipid-transporting ATPase"/>
    <property type="match status" value="1"/>
</dbReference>
<feature type="compositionally biased region" description="Basic and acidic residues" evidence="17">
    <location>
        <begin position="1130"/>
        <end position="1139"/>
    </location>
</feature>
<feature type="transmembrane region" description="Helical" evidence="16">
    <location>
        <begin position="305"/>
        <end position="327"/>
    </location>
</feature>
<keyword evidence="10 16" id="KW-1133">Transmembrane helix</keyword>
<evidence type="ECO:0000256" key="5">
    <source>
        <dbReference type="ARBA" id="ARBA00022723"/>
    </source>
</evidence>
<evidence type="ECO:0000256" key="11">
    <source>
        <dbReference type="ARBA" id="ARBA00023136"/>
    </source>
</evidence>
<evidence type="ECO:0000313" key="21">
    <source>
        <dbReference type="EMBL" id="CEL98109.1"/>
    </source>
</evidence>
<dbReference type="GO" id="GO:0016887">
    <property type="term" value="F:ATP hydrolysis activity"/>
    <property type="evidence" value="ECO:0007669"/>
    <property type="project" value="InterPro"/>
</dbReference>
<feature type="region of interest" description="Disordered" evidence="17">
    <location>
        <begin position="1157"/>
        <end position="1261"/>
    </location>
</feature>
<comment type="catalytic activity">
    <reaction evidence="12 16">
        <text>ATP + H2O + phospholipidSide 1 = ADP + phosphate + phospholipidSide 2.</text>
        <dbReference type="EC" id="7.6.2.1"/>
    </reaction>
</comment>
<dbReference type="GO" id="GO:0005524">
    <property type="term" value="F:ATP binding"/>
    <property type="evidence" value="ECO:0007669"/>
    <property type="project" value="UniProtKB-UniRule"/>
</dbReference>
<feature type="binding site" evidence="15">
    <location>
        <position position="846"/>
    </location>
    <ligand>
        <name>Mg(2+)</name>
        <dbReference type="ChEBI" id="CHEBI:18420"/>
    </ligand>
</feature>
<feature type="transmembrane region" description="Helical" evidence="16">
    <location>
        <begin position="1021"/>
        <end position="1042"/>
    </location>
</feature>
<dbReference type="PROSITE" id="PS00154">
    <property type="entry name" value="ATPASE_E1_E2"/>
    <property type="match status" value="1"/>
</dbReference>
<feature type="transmembrane region" description="Helical" evidence="16">
    <location>
        <begin position="1089"/>
        <end position="1108"/>
    </location>
</feature>
<dbReference type="AlphaFoldDB" id="A0A0G4EMR9"/>
<dbReference type="GO" id="GO:0005886">
    <property type="term" value="C:plasma membrane"/>
    <property type="evidence" value="ECO:0007669"/>
    <property type="project" value="TreeGrafter"/>
</dbReference>
<feature type="binding site" evidence="14">
    <location>
        <position position="546"/>
    </location>
    <ligand>
        <name>ATP</name>
        <dbReference type="ChEBI" id="CHEBI:30616"/>
    </ligand>
</feature>
<dbReference type="SFLD" id="SFLDG00002">
    <property type="entry name" value="C1.7:_P-type_atpase_like"/>
    <property type="match status" value="1"/>
</dbReference>
<dbReference type="Pfam" id="PF13246">
    <property type="entry name" value="Cation_ATPase"/>
    <property type="match status" value="1"/>
</dbReference>
<evidence type="ECO:0000256" key="1">
    <source>
        <dbReference type="ARBA" id="ARBA00004141"/>
    </source>
</evidence>
<dbReference type="SFLD" id="SFLDF00027">
    <property type="entry name" value="p-type_atpase"/>
    <property type="match status" value="1"/>
</dbReference>
<dbReference type="SUPFAM" id="SSF81665">
    <property type="entry name" value="Calcium ATPase, transmembrane domain M"/>
    <property type="match status" value="1"/>
</dbReference>
<evidence type="ECO:0000256" key="17">
    <source>
        <dbReference type="SAM" id="MobiDB-lite"/>
    </source>
</evidence>
<dbReference type="NCBIfam" id="TIGR01494">
    <property type="entry name" value="ATPase_P-type"/>
    <property type="match status" value="1"/>
</dbReference>
<keyword evidence="11 16" id="KW-0472">Membrane</keyword>
<dbReference type="InterPro" id="IPR006539">
    <property type="entry name" value="P-type_ATPase_IV"/>
</dbReference>
<evidence type="ECO:0000256" key="13">
    <source>
        <dbReference type="PIRSR" id="PIRSR606539-1"/>
    </source>
</evidence>
<feature type="binding site" evidence="14">
    <location>
        <position position="428"/>
    </location>
    <ligand>
        <name>ATP</name>
        <dbReference type="ChEBI" id="CHEBI:30616"/>
    </ligand>
</feature>
<proteinExistence type="inferred from homology"/>
<dbReference type="Pfam" id="PF00122">
    <property type="entry name" value="E1-E2_ATPase"/>
    <property type="match status" value="1"/>
</dbReference>
<dbReference type="PhylomeDB" id="A0A0G4EMR9"/>
<feature type="compositionally biased region" description="Basic and acidic residues" evidence="17">
    <location>
        <begin position="1248"/>
        <end position="1261"/>
    </location>
</feature>
<evidence type="ECO:0000259" key="18">
    <source>
        <dbReference type="Pfam" id="PF00122"/>
    </source>
</evidence>
<evidence type="ECO:0000256" key="9">
    <source>
        <dbReference type="ARBA" id="ARBA00022967"/>
    </source>
</evidence>
<dbReference type="InterPro" id="IPR018303">
    <property type="entry name" value="ATPase_P-typ_P_site"/>
</dbReference>
<sequence length="1261" mass="144446">MFPEWAKQWGCLQSVQALLKAANYPFGLGRQGSIHEHGEKFRAMVLKEQYIKKGPYCSNFIKTSKYEWWNFVPKSLFHLFRQIANFYFLIIAILQTIPDISPLQPFSAWVPLLFVLSVSMIREGSEDIRRHRSDRRTNSQKTRVLRDQTWVETRWLDVQVGDIIQVLGRESVPADLILLQSSTSDGKCFIQTASLDGETNLKPRSVLPQAVDMNNNQLVGLRFETEEPRGSLEDFDARLYLPTASSPEERYPVTIENFLPRESYLRHVDWILGAVVFTGHDTRVMKGQAPPPQKLSAMDRMVNRLVLSMMMFQACVCATLAFLNFAWHERNRDGWYLDDGLFEFKLEDYATLTFWSYVLLMNTMIPISLLVSIEMVKFVQALFIGWDIQMMYIETDRSGGATKRWASWSTSTLNEELGQVRYVFSDKTGTLTTNMMEFRACTVGKRRYGMGGEESTFTPMPRTYSDDQRRASRLMDIALGFDDSWLINDLTTERALDERMDLGNGMVLTHHSQVVEHFLLCMALCQDVTPEGDQGFLIYSGLSPDEVCLVDAARQMGYTFWRRTDEHLTLQIRHGSKTKEFDLLRLIKFSNSRKRSSVIVRDPDTQIITLYSKGADDVMLPQCPAHLSHFVPRIEAAVDTYSKLGLRTLCLGCKTIEPSYWEEWRRKAQVAGTILEPKEKDRQLNDLYSEIELGCMLLSATGTEDKIQNGVPECIERLRMANISVWMITGDKLDTAVEIAKSCRLLDMQEMRVDIVDAPNKHQTKAILMPLRPADDGKYAIVISGRSLEQVFRDPEMTEHFFHHTVSCAAAVVCRATKSQKAEVVHLIKSRMPEVITLSIGDGANDVPMLKEAHVGIGVFGKEGNQAVQNSDYAIAQFRFLERLLFVHGRWSYVRLAKLISYFFYKNITYTVPQFLFGFYSAYSAKSFYDDWYIATYNFLFTSLPVLAMGMFEQDVNPDMGEEIRREYPKFYSVGQRNLLFNRHCILLSWTQGFAHSFVCFFIAMYGLGDIVHYRGHTEDFWYHSLLTYMSCVCVVTVNVLIRMRHWSWIFILTIVASILVYFFWMMVYDLIDFNTAYRHATALVQLPSFWLSFLLILAVTSMSHFGFTSYMRWFHPTVVDVYQELQHKERREQAKKEGDEEPPTMLGNMAPFNRGLSEVTVDNPNDTTHTSSHTHPSHPSHRMRPPPPFNGDRCRTDMDGMGGPEDDLNEGNVRVKPLSELPVGGEGIGAISPGPVWPRIGVGAESSRGRERDDGGLGLT</sequence>
<dbReference type="EC" id="7.6.2.1" evidence="16"/>
<keyword evidence="7 14" id="KW-0067">ATP-binding</keyword>
<dbReference type="GO" id="GO:0045332">
    <property type="term" value="P:phospholipid translocation"/>
    <property type="evidence" value="ECO:0007669"/>
    <property type="project" value="TreeGrafter"/>
</dbReference>
<feature type="binding site" evidence="15">
    <location>
        <position position="426"/>
    </location>
    <ligand>
        <name>Mg(2+)</name>
        <dbReference type="ChEBI" id="CHEBI:18420"/>
    </ligand>
</feature>
<feature type="binding site" evidence="14">
    <location>
        <position position="427"/>
    </location>
    <ligand>
        <name>ATP</name>
        <dbReference type="ChEBI" id="CHEBI:30616"/>
    </ligand>
</feature>
<feature type="binding site" evidence="14">
    <location>
        <position position="845"/>
    </location>
    <ligand>
        <name>ATP</name>
        <dbReference type="ChEBI" id="CHEBI:30616"/>
    </ligand>
</feature>
<dbReference type="OrthoDB" id="377733at2759"/>
<feature type="domain" description="P-type ATPase N-terminal" evidence="19">
    <location>
        <begin position="51"/>
        <end position="109"/>
    </location>
</feature>
<evidence type="ECO:0000256" key="6">
    <source>
        <dbReference type="ARBA" id="ARBA00022741"/>
    </source>
</evidence>
<reference evidence="21 22" key="1">
    <citation type="submission" date="2014-11" db="EMBL/GenBank/DDBJ databases">
        <authorList>
            <person name="Zhu J."/>
            <person name="Qi W."/>
            <person name="Song R."/>
        </authorList>
    </citation>
    <scope>NUCLEOTIDE SEQUENCE [LARGE SCALE GENOMIC DNA]</scope>
</reference>
<dbReference type="GO" id="GO:0000287">
    <property type="term" value="F:magnesium ion binding"/>
    <property type="evidence" value="ECO:0007669"/>
    <property type="project" value="UniProtKB-UniRule"/>
</dbReference>
<keyword evidence="5 15" id="KW-0479">Metal-binding</keyword>
<dbReference type="Gene3D" id="3.40.1110.10">
    <property type="entry name" value="Calcium-transporting ATPase, cytoplasmic domain N"/>
    <property type="match status" value="1"/>
</dbReference>
<evidence type="ECO:0000256" key="2">
    <source>
        <dbReference type="ARBA" id="ARBA00004308"/>
    </source>
</evidence>
<dbReference type="InterPro" id="IPR008250">
    <property type="entry name" value="ATPase_P-typ_transduc_dom_A_sf"/>
</dbReference>
<feature type="transmembrane region" description="Helical" evidence="16">
    <location>
        <begin position="986"/>
        <end position="1009"/>
    </location>
</feature>
<feature type="transmembrane region" description="Helical" evidence="16">
    <location>
        <begin position="899"/>
        <end position="920"/>
    </location>
</feature>
<dbReference type="Pfam" id="PF16209">
    <property type="entry name" value="PhoLip_ATPase_N"/>
    <property type="match status" value="1"/>
</dbReference>
<dbReference type="InterPro" id="IPR032631">
    <property type="entry name" value="P-type_ATPase_N"/>
</dbReference>
<dbReference type="STRING" id="1169540.A0A0G4EMR9"/>
<dbReference type="Pfam" id="PF16212">
    <property type="entry name" value="PhoLip_ATPase_C"/>
    <property type="match status" value="1"/>
</dbReference>
<dbReference type="PANTHER" id="PTHR24092:SF150">
    <property type="entry name" value="PHOSPHOLIPID-TRANSPORTING ATPASE"/>
    <property type="match status" value="1"/>
</dbReference>
<dbReference type="InterPro" id="IPR032630">
    <property type="entry name" value="P_typ_ATPase_c"/>
</dbReference>
<feature type="domain" description="P-type ATPase C-terminal" evidence="20">
    <location>
        <begin position="868"/>
        <end position="1118"/>
    </location>
</feature>
<dbReference type="OMA" id="GFNTYYW"/>
<feature type="binding site" evidence="14">
    <location>
        <position position="731"/>
    </location>
    <ligand>
        <name>ATP</name>
        <dbReference type="ChEBI" id="CHEBI:30616"/>
    </ligand>
</feature>
<evidence type="ECO:0000256" key="10">
    <source>
        <dbReference type="ARBA" id="ARBA00022989"/>
    </source>
</evidence>
<feature type="binding site" evidence="14">
    <location>
        <position position="613"/>
    </location>
    <ligand>
        <name>ATP</name>
        <dbReference type="ChEBI" id="CHEBI:30616"/>
    </ligand>
</feature>
<dbReference type="PRINTS" id="PR00119">
    <property type="entry name" value="CATATPASE"/>
</dbReference>
<feature type="region of interest" description="Disordered" evidence="17">
    <location>
        <begin position="1130"/>
        <end position="1149"/>
    </location>
</feature>
<dbReference type="InterPro" id="IPR044492">
    <property type="entry name" value="P_typ_ATPase_HD_dom"/>
</dbReference>
<comment type="cofactor">
    <cofactor evidence="15">
        <name>Mg(2+)</name>
        <dbReference type="ChEBI" id="CHEBI:18420"/>
    </cofactor>
</comment>
<keyword evidence="4 16" id="KW-0812">Transmembrane</keyword>
<feature type="binding site" evidence="14">
    <location>
        <position position="730"/>
    </location>
    <ligand>
        <name>ATP</name>
        <dbReference type="ChEBI" id="CHEBI:30616"/>
    </ligand>
</feature>
<evidence type="ECO:0000256" key="15">
    <source>
        <dbReference type="PIRSR" id="PIRSR606539-3"/>
    </source>
</evidence>
<comment type="subcellular location">
    <subcellularLocation>
        <location evidence="2">Endomembrane system</location>
    </subcellularLocation>
    <subcellularLocation>
        <location evidence="1 16">Membrane</location>
        <topology evidence="1 16">Multi-pass membrane protein</topology>
    </subcellularLocation>
</comment>
<dbReference type="EMBL" id="CDMY01000263">
    <property type="protein sequence ID" value="CEL98109.1"/>
    <property type="molecule type" value="Genomic_DNA"/>
</dbReference>
<dbReference type="NCBIfam" id="TIGR01652">
    <property type="entry name" value="ATPase-Plipid"/>
    <property type="match status" value="1"/>
</dbReference>
<feature type="active site" description="4-aspartylphosphate intermediate" evidence="13">
    <location>
        <position position="426"/>
    </location>
</feature>
<dbReference type="InterPro" id="IPR023298">
    <property type="entry name" value="ATPase_P-typ_TM_dom_sf"/>
</dbReference>
<dbReference type="PANTHER" id="PTHR24092">
    <property type="entry name" value="PROBABLE PHOSPHOLIPID-TRANSPORTING ATPASE"/>
    <property type="match status" value="1"/>
</dbReference>
<dbReference type="InterPro" id="IPR023214">
    <property type="entry name" value="HAD_sf"/>
</dbReference>
<dbReference type="SFLD" id="SFLDS00003">
    <property type="entry name" value="Haloacid_Dehalogenase"/>
    <property type="match status" value="1"/>
</dbReference>
<evidence type="ECO:0000256" key="4">
    <source>
        <dbReference type="ARBA" id="ARBA00022692"/>
    </source>
</evidence>
<dbReference type="SUPFAM" id="SSF81660">
    <property type="entry name" value="Metal cation-transporting ATPase, ATP-binding domain N"/>
    <property type="match status" value="1"/>
</dbReference>
<dbReference type="GO" id="GO:0140326">
    <property type="term" value="F:ATPase-coupled intramembrane lipid transporter activity"/>
    <property type="evidence" value="ECO:0007669"/>
    <property type="project" value="UniProtKB-EC"/>
</dbReference>
<feature type="binding site" evidence="14">
    <location>
        <position position="426"/>
    </location>
    <ligand>
        <name>ATP</name>
        <dbReference type="ChEBI" id="CHEBI:30616"/>
    </ligand>
</feature>
<dbReference type="Gene3D" id="2.70.150.10">
    <property type="entry name" value="Calcium-transporting ATPase, cytoplasmic transduction domain A"/>
    <property type="match status" value="1"/>
</dbReference>
<evidence type="ECO:0000256" key="12">
    <source>
        <dbReference type="ARBA" id="ARBA00034036"/>
    </source>
</evidence>
<protein>
    <recommendedName>
        <fullName evidence="16">Phospholipid-transporting ATPase</fullName>
        <ecNumber evidence="16">7.6.2.1</ecNumber>
    </recommendedName>
</protein>
<comment type="similarity">
    <text evidence="3 16">Belongs to the cation transport ATPase (P-type) (TC 3.A.3) family. Type IV subfamily.</text>
</comment>
<gene>
    <name evidence="21" type="ORF">Vbra_3996</name>
</gene>
<dbReference type="InterPro" id="IPR059000">
    <property type="entry name" value="ATPase_P-type_domA"/>
</dbReference>
<accession>A0A0G4EMR9</accession>
<dbReference type="InParanoid" id="A0A0G4EMR9"/>
<dbReference type="SUPFAM" id="SSF56784">
    <property type="entry name" value="HAD-like"/>
    <property type="match status" value="1"/>
</dbReference>
<feature type="binding site" evidence="14">
    <location>
        <position position="821"/>
    </location>
    <ligand>
        <name>ATP</name>
        <dbReference type="ChEBI" id="CHEBI:30616"/>
    </ligand>
</feature>
<feature type="binding site" evidence="14">
    <location>
        <position position="815"/>
    </location>
    <ligand>
        <name>ATP</name>
        <dbReference type="ChEBI" id="CHEBI:30616"/>
    </ligand>
</feature>
<feature type="binding site" evidence="14">
    <location>
        <position position="729"/>
    </location>
    <ligand>
        <name>ATP</name>
        <dbReference type="ChEBI" id="CHEBI:30616"/>
    </ligand>
</feature>
<keyword evidence="8 15" id="KW-0460">Magnesium</keyword>
<evidence type="ECO:0000256" key="3">
    <source>
        <dbReference type="ARBA" id="ARBA00008109"/>
    </source>
</evidence>
<evidence type="ECO:0000313" key="22">
    <source>
        <dbReference type="Proteomes" id="UP000041254"/>
    </source>
</evidence>
<dbReference type="VEuPathDB" id="CryptoDB:Vbra_3996"/>
<dbReference type="InterPro" id="IPR023299">
    <property type="entry name" value="ATPase_P-typ_cyto_dom_N"/>
</dbReference>
<dbReference type="SUPFAM" id="SSF81653">
    <property type="entry name" value="Calcium ATPase, transduction domain A"/>
    <property type="match status" value="1"/>
</dbReference>
<name>A0A0G4EMR9_VITBC</name>
<feature type="binding site" evidence="15">
    <location>
        <position position="842"/>
    </location>
    <ligand>
        <name>Mg(2+)</name>
        <dbReference type="ChEBI" id="CHEBI:18420"/>
    </ligand>
</feature>
<dbReference type="Gene3D" id="3.40.50.1000">
    <property type="entry name" value="HAD superfamily/HAD-like"/>
    <property type="match status" value="1"/>
</dbReference>
<evidence type="ECO:0000256" key="7">
    <source>
        <dbReference type="ARBA" id="ARBA00022840"/>
    </source>
</evidence>
<evidence type="ECO:0000259" key="19">
    <source>
        <dbReference type="Pfam" id="PF16209"/>
    </source>
</evidence>
<feature type="binding site" evidence="14">
    <location>
        <position position="589"/>
    </location>
    <ligand>
        <name>ATP</name>
        <dbReference type="ChEBI" id="CHEBI:30616"/>
    </ligand>
</feature>
<feature type="transmembrane region" description="Helical" evidence="16">
    <location>
        <begin position="354"/>
        <end position="373"/>
    </location>
</feature>
<feature type="binding site" evidence="15">
    <location>
        <position position="428"/>
    </location>
    <ligand>
        <name>Mg(2+)</name>
        <dbReference type="ChEBI" id="CHEBI:18420"/>
    </ligand>
</feature>
<feature type="domain" description="P-type ATPase A" evidence="18">
    <location>
        <begin position="138"/>
        <end position="199"/>
    </location>
</feature>
<dbReference type="InterPro" id="IPR036412">
    <property type="entry name" value="HAD-like_sf"/>
</dbReference>
<evidence type="ECO:0000259" key="20">
    <source>
        <dbReference type="Pfam" id="PF16212"/>
    </source>
</evidence>
<evidence type="ECO:0000256" key="14">
    <source>
        <dbReference type="PIRSR" id="PIRSR606539-2"/>
    </source>
</evidence>
<dbReference type="Proteomes" id="UP000041254">
    <property type="component" value="Unassembled WGS sequence"/>
</dbReference>